<evidence type="ECO:0000313" key="4">
    <source>
        <dbReference type="Proteomes" id="UP000190744"/>
    </source>
</evidence>
<evidence type="ECO:0000313" key="3">
    <source>
        <dbReference type="EMBL" id="OOQ82484.1"/>
    </source>
</evidence>
<comment type="caution">
    <text evidence="3">The sequence shown here is derived from an EMBL/GenBank/DDBJ whole genome shotgun (WGS) entry which is preliminary data.</text>
</comment>
<dbReference type="SUPFAM" id="SSF160443">
    <property type="entry name" value="SMR domain-like"/>
    <property type="match status" value="1"/>
</dbReference>
<feature type="compositionally biased region" description="Basic and acidic residues" evidence="1">
    <location>
        <begin position="56"/>
        <end position="70"/>
    </location>
</feature>
<dbReference type="Proteomes" id="UP000190744">
    <property type="component" value="Unassembled WGS sequence"/>
</dbReference>
<dbReference type="SMART" id="SM01162">
    <property type="entry name" value="DUF1771"/>
    <property type="match status" value="1"/>
</dbReference>
<dbReference type="InterPro" id="IPR002625">
    <property type="entry name" value="Smr_dom"/>
</dbReference>
<sequence>MSYQMSHLGPRAFNHDQSSDAEQEYDRLRDLARQEASKRGDCYSRSKEAYASGDGARAKQLSEEGKAHGRKMEEYNKQASEFIFRENNASGRVADDTIDLHGQFVEEAEEILEERIKYAKAHGQNHLHVYVATFVPENPAYALTTRKHITNCPPSIVGKGNHSAGHIQKIKPRVEQVCKELGLQYATEDNAGRIYVNLTGGEAVMPSYPSHQAPHHGGGGQSYPGHQQQQHHQQQQQHQQQPQQQDEIEKVVNALLPKVMRKLEKACCVVM</sequence>
<reference evidence="4" key="1">
    <citation type="submission" date="2015-09" db="EMBL/GenBank/DDBJ databases">
        <authorList>
            <person name="Fill T.P."/>
            <person name="Baretta J.F."/>
            <person name="de Almeida L.G."/>
            <person name="Rocha M."/>
            <person name="de Souza D.H."/>
            <person name="Malavazi I."/>
            <person name="Cerdeira L.T."/>
            <person name="Hong H."/>
            <person name="Samborskyy M."/>
            <person name="de Vasconcelos A.T."/>
            <person name="Leadlay P."/>
            <person name="Rodrigues-Filho E."/>
        </authorList>
    </citation>
    <scope>NUCLEOTIDE SEQUENCE [LARGE SCALE GENOMIC DNA]</scope>
    <source>
        <strain evidence="4">LaBioMMi 136</strain>
    </source>
</reference>
<feature type="compositionally biased region" description="Basic and acidic residues" evidence="1">
    <location>
        <begin position="13"/>
        <end position="48"/>
    </location>
</feature>
<organism evidence="3 4">
    <name type="scientific">Penicillium brasilianum</name>
    <dbReference type="NCBI Taxonomy" id="104259"/>
    <lineage>
        <taxon>Eukaryota</taxon>
        <taxon>Fungi</taxon>
        <taxon>Dikarya</taxon>
        <taxon>Ascomycota</taxon>
        <taxon>Pezizomycotina</taxon>
        <taxon>Eurotiomycetes</taxon>
        <taxon>Eurotiomycetidae</taxon>
        <taxon>Eurotiales</taxon>
        <taxon>Aspergillaceae</taxon>
        <taxon>Penicillium</taxon>
    </lineage>
</organism>
<dbReference type="AlphaFoldDB" id="A0A1S9RAB7"/>
<evidence type="ECO:0000259" key="2">
    <source>
        <dbReference type="PROSITE" id="PS50828"/>
    </source>
</evidence>
<dbReference type="InterPro" id="IPR013899">
    <property type="entry name" value="DUF1771"/>
</dbReference>
<feature type="compositionally biased region" description="Low complexity" evidence="1">
    <location>
        <begin position="223"/>
        <end position="245"/>
    </location>
</feature>
<name>A0A1S9RAB7_PENBI</name>
<dbReference type="Pfam" id="PF08590">
    <property type="entry name" value="DUF1771"/>
    <property type="match status" value="1"/>
</dbReference>
<feature type="region of interest" description="Disordered" evidence="1">
    <location>
        <begin position="1"/>
        <end position="70"/>
    </location>
</feature>
<dbReference type="PROSITE" id="PS50828">
    <property type="entry name" value="SMR"/>
    <property type="match status" value="1"/>
</dbReference>
<dbReference type="EMBL" id="LJBN01000217">
    <property type="protein sequence ID" value="OOQ82484.1"/>
    <property type="molecule type" value="Genomic_DNA"/>
</dbReference>
<accession>A0A1S9RAB7</accession>
<evidence type="ECO:0000256" key="1">
    <source>
        <dbReference type="SAM" id="MobiDB-lite"/>
    </source>
</evidence>
<feature type="region of interest" description="Disordered" evidence="1">
    <location>
        <begin position="205"/>
        <end position="246"/>
    </location>
</feature>
<dbReference type="Gene3D" id="3.30.1370.110">
    <property type="match status" value="1"/>
</dbReference>
<dbReference type="InterPro" id="IPR036063">
    <property type="entry name" value="Smr_dom_sf"/>
</dbReference>
<dbReference type="PANTHER" id="PTHR47417">
    <property type="entry name" value="SMR DOMAIN-CONTAINING PROTEIN YPL199C"/>
    <property type="match status" value="1"/>
</dbReference>
<dbReference type="PANTHER" id="PTHR47417:SF1">
    <property type="entry name" value="SMR DOMAIN-CONTAINING PROTEIN YPL199C"/>
    <property type="match status" value="1"/>
</dbReference>
<feature type="domain" description="Smr" evidence="2">
    <location>
        <begin position="98"/>
        <end position="199"/>
    </location>
</feature>
<dbReference type="InterPro" id="IPR053020">
    <property type="entry name" value="Smr_domain_protein"/>
</dbReference>
<gene>
    <name evidence="3" type="ORF">PEBR_38662</name>
</gene>
<dbReference type="SMART" id="SM00463">
    <property type="entry name" value="SMR"/>
    <property type="match status" value="1"/>
</dbReference>
<proteinExistence type="predicted"/>
<protein>
    <submittedName>
        <fullName evidence="3">Smr domain protein</fullName>
    </submittedName>
</protein>